<feature type="region of interest" description="Disordered" evidence="1">
    <location>
        <begin position="1"/>
        <end position="20"/>
    </location>
</feature>
<organism evidence="2 3">
    <name type="scientific">Variovorax boronicumulans</name>
    <dbReference type="NCBI Taxonomy" id="436515"/>
    <lineage>
        <taxon>Bacteria</taxon>
        <taxon>Pseudomonadati</taxon>
        <taxon>Pseudomonadota</taxon>
        <taxon>Betaproteobacteria</taxon>
        <taxon>Burkholderiales</taxon>
        <taxon>Comamonadaceae</taxon>
        <taxon>Variovorax</taxon>
    </lineage>
</organism>
<dbReference type="AlphaFoldDB" id="A0A250DRL6"/>
<accession>A0A250DRL6</accession>
<sequence>MMKVAHSTQSKTIEQNDANAAPVRNLLRAGPMRTMLSLTLCSTADRAPSEGVFDEVIVLSGQVGMKGKKF</sequence>
<proteinExistence type="predicted"/>
<evidence type="ECO:0000313" key="2">
    <source>
        <dbReference type="EMBL" id="ATA57005.1"/>
    </source>
</evidence>
<evidence type="ECO:0000256" key="1">
    <source>
        <dbReference type="SAM" id="MobiDB-lite"/>
    </source>
</evidence>
<evidence type="ECO:0000313" key="3">
    <source>
        <dbReference type="Proteomes" id="UP000217154"/>
    </source>
</evidence>
<protein>
    <submittedName>
        <fullName evidence="2">Uncharacterized protein</fullName>
    </submittedName>
</protein>
<dbReference type="EMBL" id="CP023284">
    <property type="protein sequence ID" value="ATA57005.1"/>
    <property type="molecule type" value="Genomic_DNA"/>
</dbReference>
<gene>
    <name evidence="2" type="ORF">CKY39_30130</name>
</gene>
<reference evidence="2 3" key="1">
    <citation type="submission" date="2017-09" db="EMBL/GenBank/DDBJ databases">
        <title>The diverse metabolic capabilities of V. boronicumulans make it an excellent choice for continued studies on novel biodegradation.</title>
        <authorList>
            <person name="Sun S."/>
        </authorList>
    </citation>
    <scope>NUCLEOTIDE SEQUENCE [LARGE SCALE GENOMIC DNA]</scope>
    <source>
        <strain evidence="2 3">J1</strain>
    </source>
</reference>
<name>A0A250DRL6_9BURK</name>
<feature type="compositionally biased region" description="Polar residues" evidence="1">
    <location>
        <begin position="1"/>
        <end position="18"/>
    </location>
</feature>
<dbReference type="Proteomes" id="UP000217154">
    <property type="component" value="Chromosome"/>
</dbReference>
<dbReference type="KEGG" id="vbo:CKY39_30130"/>